<reference evidence="3" key="1">
    <citation type="journal article" date="2018" name="Front. Microbiol.">
        <title>Genome-Based Analysis Reveals the Taxonomy and Diversity of the Family Idiomarinaceae.</title>
        <authorList>
            <person name="Liu Y."/>
            <person name="Lai Q."/>
            <person name="Shao Z."/>
        </authorList>
    </citation>
    <scope>NUCLEOTIDE SEQUENCE [LARGE SCALE GENOMIC DNA]</scope>
    <source>
        <strain evidence="3">R22</strain>
    </source>
</reference>
<keyword evidence="3" id="KW-1185">Reference proteome</keyword>
<accession>A0A432YYR4</accession>
<evidence type="ECO:0000313" key="3">
    <source>
        <dbReference type="Proteomes" id="UP000288058"/>
    </source>
</evidence>
<protein>
    <submittedName>
        <fullName evidence="2">Damage-inducible protein CinA</fullName>
    </submittedName>
</protein>
<proteinExistence type="predicted"/>
<dbReference type="RefSeq" id="WP_126781718.1">
    <property type="nucleotide sequence ID" value="NZ_PIQC01000005.1"/>
</dbReference>
<gene>
    <name evidence="2" type="ORF">CWI78_07300</name>
</gene>
<dbReference type="Proteomes" id="UP000288058">
    <property type="component" value="Unassembled WGS sequence"/>
</dbReference>
<dbReference type="Gene3D" id="3.90.950.20">
    <property type="entry name" value="CinA-like"/>
    <property type="match status" value="1"/>
</dbReference>
<comment type="caution">
    <text evidence="2">The sequence shown here is derived from an EMBL/GenBank/DDBJ whole genome shotgun (WGS) entry which is preliminary data.</text>
</comment>
<dbReference type="NCBIfam" id="TIGR00199">
    <property type="entry name" value="PncC_domain"/>
    <property type="match status" value="1"/>
</dbReference>
<dbReference type="EMBL" id="PIQC01000005">
    <property type="protein sequence ID" value="RUO68717.1"/>
    <property type="molecule type" value="Genomic_DNA"/>
</dbReference>
<evidence type="ECO:0000313" key="2">
    <source>
        <dbReference type="EMBL" id="RUO68717.1"/>
    </source>
</evidence>
<dbReference type="SUPFAM" id="SSF142433">
    <property type="entry name" value="CinA-like"/>
    <property type="match status" value="1"/>
</dbReference>
<dbReference type="OrthoDB" id="9801454at2"/>
<dbReference type="InterPro" id="IPR036653">
    <property type="entry name" value="CinA-like_C"/>
</dbReference>
<feature type="domain" description="CinA C-terminal" evidence="1">
    <location>
        <begin position="13"/>
        <end position="163"/>
    </location>
</feature>
<dbReference type="InterPro" id="IPR008136">
    <property type="entry name" value="CinA_C"/>
</dbReference>
<evidence type="ECO:0000259" key="1">
    <source>
        <dbReference type="Pfam" id="PF02464"/>
    </source>
</evidence>
<sequence>MLATTAIAPQTFELAEQVGVCLQLKQQTVCTAESCTGGGIGYAITEVAGSSAWFNGGLITYTNALKQKLLSVEPSVLEKYGAVSETCVRQMAKGAIAACDADWSIAVSGVAGPAGGTADKPVGLVWMAIANKEKCWVWSDNFDGDRTKIRLQTLDSVLRKLINLIELQ</sequence>
<dbReference type="Pfam" id="PF02464">
    <property type="entry name" value="CinA"/>
    <property type="match status" value="1"/>
</dbReference>
<name>A0A432YYR4_9GAMM</name>
<dbReference type="AlphaFoldDB" id="A0A432YYR4"/>
<organism evidence="2 3">
    <name type="scientific">Idiomarina ramblicola</name>
    <dbReference type="NCBI Taxonomy" id="263724"/>
    <lineage>
        <taxon>Bacteria</taxon>
        <taxon>Pseudomonadati</taxon>
        <taxon>Pseudomonadota</taxon>
        <taxon>Gammaproteobacteria</taxon>
        <taxon>Alteromonadales</taxon>
        <taxon>Idiomarinaceae</taxon>
        <taxon>Idiomarina</taxon>
    </lineage>
</organism>